<protein>
    <submittedName>
        <fullName evidence="1">Uncharacterized protein</fullName>
    </submittedName>
</protein>
<evidence type="ECO:0000313" key="2">
    <source>
        <dbReference type="Proteomes" id="UP001162992"/>
    </source>
</evidence>
<name>A0ACC2DKX5_DIPCM</name>
<comment type="caution">
    <text evidence="1">The sequence shown here is derived from an EMBL/GenBank/DDBJ whole genome shotgun (WGS) entry which is preliminary data.</text>
</comment>
<proteinExistence type="predicted"/>
<dbReference type="Proteomes" id="UP001162992">
    <property type="component" value="Chromosome 5"/>
</dbReference>
<keyword evidence="2" id="KW-1185">Reference proteome</keyword>
<dbReference type="EMBL" id="CM055096">
    <property type="protein sequence ID" value="KAJ7554828.1"/>
    <property type="molecule type" value="Genomic_DNA"/>
</dbReference>
<sequence length="481" mass="51201">MLLLLFCSSCKAAAQSVRSSSIATLHSLLSLFPRMHHAATMTPASFLSSPSLPKPNDHLLRIQSSHSPMESLPSPLAQAWSTSRHSCPMADCCKDLRAGGSLSLRSGLLASQSWATGRDKSADHRKISSWWETSIQHNVASCKAVKNGGFSSMNNALRHSFVFHLFRLGLGLALPGAGGHLLLNFIQGAGSDGGNVTLSGASSVGSDEVEGSAITEREVLQERPLRLFSGVYSLPHPDKEAKGGEDAYFVSSEEQALGIADGVGGWASVGVDAGQYARELMLQSMVAVRQEPEKCIDPVRVLVKAHSRTHFRGSSTACILTLSEYGLQAANLGDSGFVIVRNGRVIFKSTPQQHSFNFPYQLGSESSDPPSAAEVFSLQVKAGDIIVLGTDGLFDNVFDHELKTIVLKSTQAGLGPGATAKELADFARVQAQDPHCETPFSTAAQFAGVSFYGGKLDDITVIVSFVIVGTENSAKKLERSP</sequence>
<gene>
    <name evidence="1" type="ORF">O6H91_05G011000</name>
</gene>
<reference evidence="2" key="1">
    <citation type="journal article" date="2024" name="Proc. Natl. Acad. Sci. U.S.A.">
        <title>Extraordinary preservation of gene collinearity over three hundred million years revealed in homosporous lycophytes.</title>
        <authorList>
            <person name="Li C."/>
            <person name="Wickell D."/>
            <person name="Kuo L.Y."/>
            <person name="Chen X."/>
            <person name="Nie B."/>
            <person name="Liao X."/>
            <person name="Peng D."/>
            <person name="Ji J."/>
            <person name="Jenkins J."/>
            <person name="Williams M."/>
            <person name="Shu S."/>
            <person name="Plott C."/>
            <person name="Barry K."/>
            <person name="Rajasekar S."/>
            <person name="Grimwood J."/>
            <person name="Han X."/>
            <person name="Sun S."/>
            <person name="Hou Z."/>
            <person name="He W."/>
            <person name="Dai G."/>
            <person name="Sun C."/>
            <person name="Schmutz J."/>
            <person name="Leebens-Mack J.H."/>
            <person name="Li F.W."/>
            <person name="Wang L."/>
        </authorList>
    </citation>
    <scope>NUCLEOTIDE SEQUENCE [LARGE SCALE GENOMIC DNA]</scope>
    <source>
        <strain evidence="2">cv. PW_Plant_1</strain>
    </source>
</reference>
<evidence type="ECO:0000313" key="1">
    <source>
        <dbReference type="EMBL" id="KAJ7554828.1"/>
    </source>
</evidence>
<accession>A0ACC2DKX5</accession>
<organism evidence="1 2">
    <name type="scientific">Diphasiastrum complanatum</name>
    <name type="common">Issler's clubmoss</name>
    <name type="synonym">Lycopodium complanatum</name>
    <dbReference type="NCBI Taxonomy" id="34168"/>
    <lineage>
        <taxon>Eukaryota</taxon>
        <taxon>Viridiplantae</taxon>
        <taxon>Streptophyta</taxon>
        <taxon>Embryophyta</taxon>
        <taxon>Tracheophyta</taxon>
        <taxon>Lycopodiopsida</taxon>
        <taxon>Lycopodiales</taxon>
        <taxon>Lycopodiaceae</taxon>
        <taxon>Lycopodioideae</taxon>
        <taxon>Diphasiastrum</taxon>
    </lineage>
</organism>